<comment type="caution">
    <text evidence="1">The sequence shown here is derived from an EMBL/GenBank/DDBJ whole genome shotgun (WGS) entry which is preliminary data.</text>
</comment>
<name>A0ABV3NDT7_9ACTO</name>
<dbReference type="RefSeq" id="WP_367199393.1">
    <property type="nucleotide sequence ID" value="NZ_JBAGLV010000001.1"/>
</dbReference>
<keyword evidence="2" id="KW-1185">Reference proteome</keyword>
<organism evidence="1 2">
    <name type="scientific">Trueperella pyogenes</name>
    <dbReference type="NCBI Taxonomy" id="1661"/>
    <lineage>
        <taxon>Bacteria</taxon>
        <taxon>Bacillati</taxon>
        <taxon>Actinomycetota</taxon>
        <taxon>Actinomycetes</taxon>
        <taxon>Actinomycetales</taxon>
        <taxon>Actinomycetaceae</taxon>
        <taxon>Trueperella</taxon>
    </lineage>
</organism>
<proteinExistence type="predicted"/>
<sequence length="237" mass="25990">MATFQLTLPAGTSRKHAAHLIAATTGRPAKYMRTPSMAYQIGELTLTRHSELLTPSGISDTVWTALLEAGIKVEQTGFDPDPVHWTVIRVPLPGWGEREKHNLTAMLEAYGPLIGRALRLGIDADVHYSQGPDGVTVAEFVWFDQPAPDADFDAATALTRRMVEKAATARTVRTTPPQCENDRYAMRTWLTRLGFNGPEHAATRHALTHRLDGNGAWRNPPARDTQEVCDGVSAEVA</sequence>
<reference evidence="1 2" key="1">
    <citation type="submission" date="2024-01" db="EMBL/GenBank/DDBJ databases">
        <title>Genomic analysis and antimicrobial resistance profiles of Trueperella pyogenes isolated from domestic and wild animals.</title>
        <authorList>
            <person name="Magossi G."/>
            <person name="Gzyl K.E."/>
            <person name="Holman D.B."/>
            <person name="Amat S."/>
        </authorList>
    </citation>
    <scope>NUCLEOTIDE SEQUENCE [LARGE SCALE GENOMIC DNA]</scope>
    <source>
        <strain evidence="1 2">1494</strain>
    </source>
</reference>
<gene>
    <name evidence="1" type="ORF">V3M73_10205</name>
</gene>
<accession>A0ABV3NDT7</accession>
<evidence type="ECO:0000313" key="2">
    <source>
        <dbReference type="Proteomes" id="UP001555100"/>
    </source>
</evidence>
<protein>
    <submittedName>
        <fullName evidence="1">Uncharacterized protein</fullName>
    </submittedName>
</protein>
<evidence type="ECO:0000313" key="1">
    <source>
        <dbReference type="EMBL" id="MEW6955387.1"/>
    </source>
</evidence>
<dbReference type="Proteomes" id="UP001555100">
    <property type="component" value="Unassembled WGS sequence"/>
</dbReference>
<dbReference type="EMBL" id="JBAGNM010000020">
    <property type="protein sequence ID" value="MEW6955387.1"/>
    <property type="molecule type" value="Genomic_DNA"/>
</dbReference>